<evidence type="ECO:0000313" key="2">
    <source>
        <dbReference type="EMBL" id="SFZ75715.1"/>
    </source>
</evidence>
<accession>A0A1K2HG64</accession>
<sequence length="281" mass="29944">MLNIPASDARHLHLLLADAASGTPRQWWHLEIAARLPKGACSLRGRLLGRLLCSFGPGWLLPWLTMPGLLPYRFDAMAPLAQRARFGALLALCLIAGLLGLGSLNASRQLVLILWALLGAAYFGARASWQARQVVDALRAQHAAKASELAPSEAALGLASLLVAAGRDFAHAQAEASELAAAPDSISAEQLDALGLRAPPYSQARRQGWRCAFAHLGAVAAVGWGCWAISGYGQLLPAVLGLLLVHFVLSGHQPGWWRATLRPLLQAAACLGLAWVLAWLY</sequence>
<keyword evidence="1" id="KW-0812">Transmembrane</keyword>
<evidence type="ECO:0000313" key="3">
    <source>
        <dbReference type="Proteomes" id="UP000186513"/>
    </source>
</evidence>
<dbReference type="EMBL" id="FPKR01000006">
    <property type="protein sequence ID" value="SFZ75715.1"/>
    <property type="molecule type" value="Genomic_DNA"/>
</dbReference>
<keyword evidence="1" id="KW-1133">Transmembrane helix</keyword>
<feature type="transmembrane region" description="Helical" evidence="1">
    <location>
        <begin position="47"/>
        <end position="65"/>
    </location>
</feature>
<gene>
    <name evidence="2" type="ORF">SAMN02745887_01701</name>
</gene>
<keyword evidence="3" id="KW-1185">Reference proteome</keyword>
<organism evidence="2 3">
    <name type="scientific">Chitinimonas taiwanensis DSM 18899</name>
    <dbReference type="NCBI Taxonomy" id="1121279"/>
    <lineage>
        <taxon>Bacteria</taxon>
        <taxon>Pseudomonadati</taxon>
        <taxon>Pseudomonadota</taxon>
        <taxon>Betaproteobacteria</taxon>
        <taxon>Neisseriales</taxon>
        <taxon>Chitinibacteraceae</taxon>
        <taxon>Chitinimonas</taxon>
    </lineage>
</organism>
<keyword evidence="1" id="KW-0472">Membrane</keyword>
<dbReference type="RefSeq" id="WP_072428226.1">
    <property type="nucleotide sequence ID" value="NZ_FPKR01000006.1"/>
</dbReference>
<feature type="transmembrane region" description="Helical" evidence="1">
    <location>
        <begin position="236"/>
        <end position="252"/>
    </location>
</feature>
<feature type="transmembrane region" description="Helical" evidence="1">
    <location>
        <begin position="264"/>
        <end position="280"/>
    </location>
</feature>
<feature type="transmembrane region" description="Helical" evidence="1">
    <location>
        <begin position="110"/>
        <end position="129"/>
    </location>
</feature>
<dbReference type="Proteomes" id="UP000186513">
    <property type="component" value="Unassembled WGS sequence"/>
</dbReference>
<protein>
    <submittedName>
        <fullName evidence="2">Uncharacterized protein</fullName>
    </submittedName>
</protein>
<feature type="transmembrane region" description="Helical" evidence="1">
    <location>
        <begin position="86"/>
        <end position="104"/>
    </location>
</feature>
<name>A0A1K2HG64_9NEIS</name>
<dbReference type="AlphaFoldDB" id="A0A1K2HG64"/>
<proteinExistence type="predicted"/>
<dbReference type="OrthoDB" id="9925893at2"/>
<reference evidence="2 3" key="1">
    <citation type="submission" date="2016-11" db="EMBL/GenBank/DDBJ databases">
        <authorList>
            <person name="Jaros S."/>
            <person name="Januszkiewicz K."/>
            <person name="Wedrychowicz H."/>
        </authorList>
    </citation>
    <scope>NUCLEOTIDE SEQUENCE [LARGE SCALE GENOMIC DNA]</scope>
    <source>
        <strain evidence="2 3">DSM 18899</strain>
    </source>
</reference>
<evidence type="ECO:0000256" key="1">
    <source>
        <dbReference type="SAM" id="Phobius"/>
    </source>
</evidence>
<dbReference type="STRING" id="1121279.SAMN02745887_01701"/>